<dbReference type="EMBL" id="FBYC01000004">
    <property type="protein sequence ID" value="CUX82096.1"/>
    <property type="molecule type" value="Genomic_DNA"/>
</dbReference>
<comment type="similarity">
    <text evidence="2">Belongs to the MotA family.</text>
</comment>
<protein>
    <submittedName>
        <fullName evidence="12">Chemotaxis protein MotA</fullName>
    </submittedName>
</protein>
<proteinExistence type="inferred from homology"/>
<name>A0A0P7WWA9_9RHOB</name>
<sequence>MDLATIIGYVGALGMVIGAMVLAGGLGPFVDMPSILVVFGGTAFAVLATTSIAIYIRSFKAILLMFKPFALNIEDLVPRMVELATMARKDGMMALEGQQVPDKFFERGLQMLIDGADEGKLVKQLKQDLKSMKARHGATQRAVKAWVDIGPAFGMIGTLIGLVLMLKNMSDVSSIGPAMAIALLTTLYGALLANVLFGPVLTKMESRTEMEVEYRQLVIEGLRGIARGESPRLVEDQLAAALDPAGQEKLRAAA</sequence>
<evidence type="ECO:0000259" key="10">
    <source>
        <dbReference type="Pfam" id="PF01618"/>
    </source>
</evidence>
<keyword evidence="8 9" id="KW-0472">Membrane</keyword>
<keyword evidence="4" id="KW-1003">Cell membrane</keyword>
<evidence type="ECO:0000313" key="11">
    <source>
        <dbReference type="EMBL" id="CUX82096.1"/>
    </source>
</evidence>
<keyword evidence="3" id="KW-0813">Transport</keyword>
<dbReference type="STRING" id="1666912.Ga0058931_2163"/>
<dbReference type="RefSeq" id="WP_072246341.1">
    <property type="nucleotide sequence ID" value="NZ_FBYC01000004.1"/>
</dbReference>
<evidence type="ECO:0000256" key="1">
    <source>
        <dbReference type="ARBA" id="ARBA00004651"/>
    </source>
</evidence>
<dbReference type="PROSITE" id="PS01307">
    <property type="entry name" value="MOTA"/>
    <property type="match status" value="1"/>
</dbReference>
<evidence type="ECO:0000256" key="8">
    <source>
        <dbReference type="ARBA" id="ARBA00023136"/>
    </source>
</evidence>
<dbReference type="Proteomes" id="UP000050413">
    <property type="component" value="Unassembled WGS sequence"/>
</dbReference>
<evidence type="ECO:0000256" key="2">
    <source>
        <dbReference type="ARBA" id="ARBA00008038"/>
    </source>
</evidence>
<dbReference type="GO" id="GO:0071978">
    <property type="term" value="P:bacterial-type flagellum-dependent swarming motility"/>
    <property type="evidence" value="ECO:0007669"/>
    <property type="project" value="InterPro"/>
</dbReference>
<feature type="transmembrane region" description="Helical" evidence="9">
    <location>
        <begin position="178"/>
        <end position="201"/>
    </location>
</feature>
<dbReference type="InterPro" id="IPR002898">
    <property type="entry name" value="MotA_ExbB_proton_chnl"/>
</dbReference>
<evidence type="ECO:0000256" key="4">
    <source>
        <dbReference type="ARBA" id="ARBA00022475"/>
    </source>
</evidence>
<feature type="transmembrane region" description="Helical" evidence="9">
    <location>
        <begin position="35"/>
        <end position="56"/>
    </location>
</feature>
<reference evidence="12 13" key="1">
    <citation type="submission" date="2015-09" db="EMBL/GenBank/DDBJ databases">
        <title>Identification and resolution of microdiversity through metagenomic sequencing of parallel consortia.</title>
        <authorList>
            <person name="Nelson W.C."/>
            <person name="Romine M.F."/>
            <person name="Lindemann S.R."/>
        </authorList>
    </citation>
    <scope>NUCLEOTIDE SEQUENCE [LARGE SCALE GENOMIC DNA]</scope>
    <source>
        <strain evidence="12">HL-91</strain>
    </source>
</reference>
<dbReference type="Pfam" id="PF01618">
    <property type="entry name" value="MotA_ExbB"/>
    <property type="match status" value="1"/>
</dbReference>
<comment type="subcellular location">
    <subcellularLocation>
        <location evidence="1">Cell membrane</location>
        <topology evidence="1">Multi-pass membrane protein</topology>
    </subcellularLocation>
</comment>
<comment type="caution">
    <text evidence="12">The sequence shown here is derived from an EMBL/GenBank/DDBJ whole genome shotgun (WGS) entry which is preliminary data.</text>
</comment>
<dbReference type="GO" id="GO:0006935">
    <property type="term" value="P:chemotaxis"/>
    <property type="evidence" value="ECO:0007669"/>
    <property type="project" value="InterPro"/>
</dbReference>
<gene>
    <name evidence="12" type="primary">motA</name>
    <name evidence="11" type="ORF">Ga0058931_2163</name>
    <name evidence="12" type="ORF">HLUCCA05_02550</name>
</gene>
<dbReference type="AlphaFoldDB" id="A0A0P7WWA9"/>
<keyword evidence="6" id="KW-0283">Flagellar rotation</keyword>
<evidence type="ECO:0000256" key="3">
    <source>
        <dbReference type="ARBA" id="ARBA00022448"/>
    </source>
</evidence>
<dbReference type="PANTHER" id="PTHR30433:SF2">
    <property type="entry name" value="MOTILITY PROTEIN A"/>
    <property type="match status" value="1"/>
</dbReference>
<evidence type="ECO:0000256" key="7">
    <source>
        <dbReference type="ARBA" id="ARBA00022989"/>
    </source>
</evidence>
<dbReference type="OrthoDB" id="9806929at2"/>
<evidence type="ECO:0000313" key="12">
    <source>
        <dbReference type="EMBL" id="KPP95557.1"/>
    </source>
</evidence>
<feature type="transmembrane region" description="Helical" evidence="9">
    <location>
        <begin position="7"/>
        <end position="29"/>
    </location>
</feature>
<feature type="transmembrane region" description="Helical" evidence="9">
    <location>
        <begin position="145"/>
        <end position="166"/>
    </location>
</feature>
<evidence type="ECO:0000313" key="13">
    <source>
        <dbReference type="Proteomes" id="UP000050413"/>
    </source>
</evidence>
<dbReference type="InterPro" id="IPR000540">
    <property type="entry name" value="Flag_MotA_CS"/>
</dbReference>
<dbReference type="PANTHER" id="PTHR30433">
    <property type="entry name" value="CHEMOTAXIS PROTEIN MOTA"/>
    <property type="match status" value="1"/>
</dbReference>
<evidence type="ECO:0000313" key="14">
    <source>
        <dbReference type="Proteomes" id="UP000182045"/>
    </source>
</evidence>
<accession>A0A0P7WWA9</accession>
<keyword evidence="7 9" id="KW-1133">Transmembrane helix</keyword>
<dbReference type="GO" id="GO:0005886">
    <property type="term" value="C:plasma membrane"/>
    <property type="evidence" value="ECO:0007669"/>
    <property type="project" value="UniProtKB-SubCell"/>
</dbReference>
<evidence type="ECO:0000256" key="6">
    <source>
        <dbReference type="ARBA" id="ARBA00022779"/>
    </source>
</evidence>
<keyword evidence="14" id="KW-1185">Reference proteome</keyword>
<dbReference type="PATRIC" id="fig|1666912.4.peg.1661"/>
<dbReference type="EMBL" id="LJSG01000002">
    <property type="protein sequence ID" value="KPP95557.1"/>
    <property type="molecule type" value="Genomic_DNA"/>
</dbReference>
<dbReference type="InterPro" id="IPR047055">
    <property type="entry name" value="MotA-like"/>
</dbReference>
<dbReference type="Proteomes" id="UP000182045">
    <property type="component" value="Unassembled WGS sequence"/>
</dbReference>
<reference evidence="11 14" key="2">
    <citation type="submission" date="2016-01" db="EMBL/GenBank/DDBJ databases">
        <authorList>
            <person name="Varghese N."/>
        </authorList>
    </citation>
    <scope>NUCLEOTIDE SEQUENCE [LARGE SCALE GENOMIC DNA]</scope>
    <source>
        <strain evidence="11 14">HL-91</strain>
    </source>
</reference>
<keyword evidence="5 9" id="KW-0812">Transmembrane</keyword>
<evidence type="ECO:0000256" key="9">
    <source>
        <dbReference type="SAM" id="Phobius"/>
    </source>
</evidence>
<evidence type="ECO:0000256" key="5">
    <source>
        <dbReference type="ARBA" id="ARBA00022692"/>
    </source>
</evidence>
<feature type="domain" description="MotA/TolQ/ExbB proton channel" evidence="10">
    <location>
        <begin position="98"/>
        <end position="215"/>
    </location>
</feature>
<organism evidence="12 13">
    <name type="scientific">Roseibaca calidilacus</name>
    <dbReference type="NCBI Taxonomy" id="1666912"/>
    <lineage>
        <taxon>Bacteria</taxon>
        <taxon>Pseudomonadati</taxon>
        <taxon>Pseudomonadota</taxon>
        <taxon>Alphaproteobacteria</taxon>
        <taxon>Rhodobacterales</taxon>
        <taxon>Paracoccaceae</taxon>
        <taxon>Roseinatronobacter</taxon>
    </lineage>
</organism>